<dbReference type="InterPro" id="IPR042179">
    <property type="entry name" value="KGD_C_sf"/>
</dbReference>
<feature type="domain" description="Transketolase-like pyrimidine-binding" evidence="11">
    <location>
        <begin position="620"/>
        <end position="815"/>
    </location>
</feature>
<proteinExistence type="inferred from homology"/>
<dbReference type="Pfam" id="PF00676">
    <property type="entry name" value="E1_dh"/>
    <property type="match status" value="1"/>
</dbReference>
<dbReference type="PIRSF" id="PIRSF000157">
    <property type="entry name" value="Oxoglu_dh_E1"/>
    <property type="match status" value="1"/>
</dbReference>
<dbReference type="PATRIC" id="fig|552518.3.peg.1518"/>
<keyword evidence="8" id="KW-0786">Thiamine pyrophosphate</keyword>
<comment type="cofactor">
    <cofactor evidence="1">
        <name>thiamine diphosphate</name>
        <dbReference type="ChEBI" id="CHEBI:58937"/>
    </cofactor>
</comment>
<dbReference type="EC" id="1.2.4.2" evidence="5"/>
<dbReference type="Gene3D" id="3.40.50.970">
    <property type="match status" value="1"/>
</dbReference>
<dbReference type="InterPro" id="IPR005475">
    <property type="entry name" value="Transketolase-like_Pyr-bd"/>
</dbReference>
<protein>
    <recommendedName>
        <fullName evidence="6">2-oxoglutarate dehydrogenase E1 component</fullName>
        <ecNumber evidence="5">1.2.4.2</ecNumber>
    </recommendedName>
    <alternativeName>
        <fullName evidence="10">Alpha-ketoglutarate dehydrogenase</fullName>
    </alternativeName>
</protein>
<sequence>MAHALAQNSFLTGGNATYIAEIFAQYLVDPASVDPSWAAFFAGLDDDARAVLGELKGASWARARTRIVGADDPAAAVPAKGGKAPAKPAPVANDAVPTLDNATLRAAARDSIQAMILIRTYRIRGHLEATLDPLGLEPPKPVDDLTLEHHGFTSADLDRQIYVGGQLGFEVATLREIVARCRAVYSRTIGIEYMHIQDPEQRLWIQQRIEGVTENTTDFTPRGKRAIYERLIAAEGLERFLDKKYTGTKRFGLEGGETLVPAIEQVLKRGSQLGLEEVVFGMPHRGRLNILTNVMVKPFKALFSEFQGNSASPDDVQGSGDVKYHLGTSADREFDGKMVHLSLTANPSHLEACDPVVVGKVRAKQEQRGDTDRTKVMAMLLHGDAAFAGQGLVAETLALAELRGYRTGGTIHFIVNNQIGFTTAPSYSRFTPYPSDLAKAVQAPIFHINGDDPEAVVHASRIAIEFRMMFKRDVVIDIVCYRRHGHNEGDEPAFTQPLMYRKIATHPTTRQIYEDRLIAEGLMTKAEAEAEVNRFFDHLEQEFDASKSYKPNKADWLEGKWTGMKTAPNDDRRGATGVAPDVLKEVGLGLTKYPEGFNVNRKIVRQLEAKRVAFETGEGIDWATAEALAFGTLLVEGVPVRLSGQDSGRGTFSQRHSVLIDQDTEARYEPLNNLRPEGKQSRYEVIDSPLAEASVLGFDYGYSMAEPHALVLWEGQFGDFVNGAQVIIDQFICSSESKWLRMSGLVMLLPHGYEGQGPEHSSARPERFLQLCAEDNMQICNLTTPANYFHALRRQIRRDFRKPLIIMTPKSLLRLKACQSNLADFGPESSFHRVLGNEGDLVANEAVKRVVICTGKVYYDLAAEREKRGQKDIAIVRLEQIYPFPDEALGDELALYPNADIVWCQEEPENQGAWFFVDRRIEGTLTRINHKTQRPVYVGRVAAAAPATGLLKRHNLEQAGLVNTALTVG</sequence>
<dbReference type="InterPro" id="IPR001017">
    <property type="entry name" value="DH_E1"/>
</dbReference>
<dbReference type="InterPro" id="IPR031717">
    <property type="entry name" value="ODO-1/KGD_C"/>
</dbReference>
<dbReference type="Proteomes" id="UP000033774">
    <property type="component" value="Unassembled WGS sequence"/>
</dbReference>
<dbReference type="GO" id="GO:0004591">
    <property type="term" value="F:oxoglutarate dehydrogenase (succinyl-transferring) activity"/>
    <property type="evidence" value="ECO:0007669"/>
    <property type="project" value="UniProtKB-EC"/>
</dbReference>
<dbReference type="Gene3D" id="1.10.287.1150">
    <property type="entry name" value="TPP helical domain"/>
    <property type="match status" value="1"/>
</dbReference>
<evidence type="ECO:0000313" key="12">
    <source>
        <dbReference type="EMBL" id="KJV10940.1"/>
    </source>
</evidence>
<gene>
    <name evidence="12" type="primary">sucA</name>
    <name evidence="12" type="ORF">VZ95_01595</name>
</gene>
<dbReference type="PANTHER" id="PTHR23152:SF4">
    <property type="entry name" value="2-OXOADIPATE DEHYDROGENASE COMPLEX COMPONENT E1"/>
    <property type="match status" value="1"/>
</dbReference>
<evidence type="ECO:0000256" key="4">
    <source>
        <dbReference type="ARBA" id="ARBA00011301"/>
    </source>
</evidence>
<dbReference type="Gene3D" id="3.40.50.12470">
    <property type="match status" value="1"/>
</dbReference>
<evidence type="ECO:0000256" key="5">
    <source>
        <dbReference type="ARBA" id="ARBA00012280"/>
    </source>
</evidence>
<dbReference type="InterPro" id="IPR011603">
    <property type="entry name" value="2oxoglutarate_DH_E1"/>
</dbReference>
<dbReference type="GO" id="GO:0030976">
    <property type="term" value="F:thiamine pyrophosphate binding"/>
    <property type="evidence" value="ECO:0007669"/>
    <property type="project" value="InterPro"/>
</dbReference>
<comment type="subunit">
    <text evidence="4">Homodimer. Part of the 2-oxoglutarate dehydrogenase (OGDH) complex composed of E1 (2-oxoglutarate dehydrogenase), E2 (dihydrolipoamide succinyltransferase) and E3 (dihydrolipoamide dehydrogenase); the complex contains multiple copies of the three enzymatic components (E1, E2 and E3).</text>
</comment>
<dbReference type="RefSeq" id="WP_045774325.1">
    <property type="nucleotide sequence ID" value="NZ_LAJY01000025.1"/>
</dbReference>
<evidence type="ECO:0000313" key="13">
    <source>
        <dbReference type="Proteomes" id="UP000033774"/>
    </source>
</evidence>
<dbReference type="InterPro" id="IPR029061">
    <property type="entry name" value="THDP-binding"/>
</dbReference>
<name>A0A0F3IW11_9PROT</name>
<evidence type="ECO:0000256" key="3">
    <source>
        <dbReference type="ARBA" id="ARBA00006936"/>
    </source>
</evidence>
<evidence type="ECO:0000256" key="2">
    <source>
        <dbReference type="ARBA" id="ARBA00003906"/>
    </source>
</evidence>
<dbReference type="SMART" id="SM00861">
    <property type="entry name" value="Transket_pyr"/>
    <property type="match status" value="1"/>
</dbReference>
<dbReference type="FunFam" id="3.40.50.12470:FF:000003">
    <property type="entry name" value="2-oxoglutarate dehydrogenase E1 component"/>
    <property type="match status" value="1"/>
</dbReference>
<dbReference type="Pfam" id="PF16078">
    <property type="entry name" value="2-oxogl_dehyd_N"/>
    <property type="match status" value="1"/>
</dbReference>
<keyword evidence="13" id="KW-1185">Reference proteome</keyword>
<keyword evidence="7 12" id="KW-0560">Oxidoreductase</keyword>
<dbReference type="EMBL" id="LAJY01000025">
    <property type="protein sequence ID" value="KJV10940.1"/>
    <property type="molecule type" value="Genomic_DNA"/>
</dbReference>
<evidence type="ECO:0000256" key="9">
    <source>
        <dbReference type="ARBA" id="ARBA00023152"/>
    </source>
</evidence>
<dbReference type="NCBIfam" id="TIGR00239">
    <property type="entry name" value="2oxo_dh_E1"/>
    <property type="match status" value="1"/>
</dbReference>
<dbReference type="InterPro" id="IPR032106">
    <property type="entry name" value="2-oxogl_dehyd_N"/>
</dbReference>
<organism evidence="12 13">
    <name type="scientific">Elstera litoralis</name>
    <dbReference type="NCBI Taxonomy" id="552518"/>
    <lineage>
        <taxon>Bacteria</taxon>
        <taxon>Pseudomonadati</taxon>
        <taxon>Pseudomonadota</taxon>
        <taxon>Alphaproteobacteria</taxon>
        <taxon>Rhodospirillales</taxon>
        <taxon>Rhodospirillaceae</taxon>
        <taxon>Elstera</taxon>
    </lineage>
</organism>
<dbReference type="GO" id="GO:0045252">
    <property type="term" value="C:oxoglutarate dehydrogenase complex"/>
    <property type="evidence" value="ECO:0007669"/>
    <property type="project" value="TreeGrafter"/>
</dbReference>
<comment type="function">
    <text evidence="2">E1 component of the 2-oxoglutarate dehydrogenase (OGDH) complex which catalyzes the decarboxylation of 2-oxoglutarate, the first step in the conversion of 2-oxoglutarate to succinyl-CoA and CO(2).</text>
</comment>
<dbReference type="NCBIfam" id="NF006914">
    <property type="entry name" value="PRK09404.1"/>
    <property type="match status" value="1"/>
</dbReference>
<dbReference type="PANTHER" id="PTHR23152">
    <property type="entry name" value="2-OXOGLUTARATE DEHYDROGENASE"/>
    <property type="match status" value="1"/>
</dbReference>
<comment type="similarity">
    <text evidence="3">Belongs to the alpha-ketoglutarate dehydrogenase family.</text>
</comment>
<dbReference type="OrthoDB" id="9759785at2"/>
<dbReference type="GO" id="GO:0006096">
    <property type="term" value="P:glycolytic process"/>
    <property type="evidence" value="ECO:0007669"/>
    <property type="project" value="UniProtKB-KW"/>
</dbReference>
<keyword evidence="9" id="KW-0324">Glycolysis</keyword>
<evidence type="ECO:0000256" key="7">
    <source>
        <dbReference type="ARBA" id="ARBA00023002"/>
    </source>
</evidence>
<evidence type="ECO:0000256" key="10">
    <source>
        <dbReference type="ARBA" id="ARBA00030680"/>
    </source>
</evidence>
<dbReference type="CDD" id="cd02016">
    <property type="entry name" value="TPP_E1_OGDC_like"/>
    <property type="match status" value="1"/>
</dbReference>
<dbReference type="Pfam" id="PF02779">
    <property type="entry name" value="Transket_pyr"/>
    <property type="match status" value="1"/>
</dbReference>
<dbReference type="GO" id="GO:0005829">
    <property type="term" value="C:cytosol"/>
    <property type="evidence" value="ECO:0007669"/>
    <property type="project" value="TreeGrafter"/>
</dbReference>
<dbReference type="AlphaFoldDB" id="A0A0F3IW11"/>
<evidence type="ECO:0000256" key="6">
    <source>
        <dbReference type="ARBA" id="ARBA00013321"/>
    </source>
</evidence>
<accession>A0A0F3IW11</accession>
<dbReference type="Gene3D" id="3.40.50.11610">
    <property type="entry name" value="Multifunctional 2-oxoglutarate metabolism enzyme, C-terminal domain"/>
    <property type="match status" value="1"/>
</dbReference>
<dbReference type="SUPFAM" id="SSF52518">
    <property type="entry name" value="Thiamin diphosphate-binding fold (THDP-binding)"/>
    <property type="match status" value="2"/>
</dbReference>
<dbReference type="Pfam" id="PF16870">
    <property type="entry name" value="OxoGdeHyase_C"/>
    <property type="match status" value="1"/>
</dbReference>
<dbReference type="GO" id="GO:0006099">
    <property type="term" value="P:tricarboxylic acid cycle"/>
    <property type="evidence" value="ECO:0007669"/>
    <property type="project" value="TreeGrafter"/>
</dbReference>
<evidence type="ECO:0000256" key="1">
    <source>
        <dbReference type="ARBA" id="ARBA00001964"/>
    </source>
</evidence>
<comment type="caution">
    <text evidence="12">The sequence shown here is derived from an EMBL/GenBank/DDBJ whole genome shotgun (WGS) entry which is preliminary data.</text>
</comment>
<evidence type="ECO:0000256" key="8">
    <source>
        <dbReference type="ARBA" id="ARBA00023052"/>
    </source>
</evidence>
<reference evidence="12 13" key="1">
    <citation type="submission" date="2015-03" db="EMBL/GenBank/DDBJ databases">
        <title>Draft genome sequence of Elstera litoralis.</title>
        <authorList>
            <person name="Rahalkar M.C."/>
            <person name="Dhakephalkar P.K."/>
            <person name="Pore S.D."/>
            <person name="Arora P."/>
            <person name="Kapse N.G."/>
            <person name="Pandit P.S."/>
        </authorList>
    </citation>
    <scope>NUCLEOTIDE SEQUENCE [LARGE SCALE GENOMIC DNA]</scope>
    <source>
        <strain evidence="12 13">Dia-1</strain>
    </source>
</reference>
<dbReference type="NCBIfam" id="NF008907">
    <property type="entry name" value="PRK12270.1"/>
    <property type="match status" value="1"/>
</dbReference>
<evidence type="ECO:0000259" key="11">
    <source>
        <dbReference type="SMART" id="SM00861"/>
    </source>
</evidence>